<dbReference type="Proteomes" id="UP000030762">
    <property type="component" value="Unassembled WGS sequence"/>
</dbReference>
<reference evidence="2 3" key="1">
    <citation type="submission" date="2012-04" db="EMBL/GenBank/DDBJ databases">
        <title>The Genome Sequence of Saprolegnia declina VS20.</title>
        <authorList>
            <consortium name="The Broad Institute Genome Sequencing Platform"/>
            <person name="Russ C."/>
            <person name="Nusbaum C."/>
            <person name="Tyler B."/>
            <person name="van West P."/>
            <person name="Dieguez-Uribeondo J."/>
            <person name="de Bruijn I."/>
            <person name="Tripathy S."/>
            <person name="Jiang R."/>
            <person name="Young S.K."/>
            <person name="Zeng Q."/>
            <person name="Gargeya S."/>
            <person name="Fitzgerald M."/>
            <person name="Haas B."/>
            <person name="Abouelleil A."/>
            <person name="Alvarado L."/>
            <person name="Arachchi H.M."/>
            <person name="Berlin A."/>
            <person name="Chapman S.B."/>
            <person name="Goldberg J."/>
            <person name="Griggs A."/>
            <person name="Gujja S."/>
            <person name="Hansen M."/>
            <person name="Howarth C."/>
            <person name="Imamovic A."/>
            <person name="Larimer J."/>
            <person name="McCowen C."/>
            <person name="Montmayeur A."/>
            <person name="Murphy C."/>
            <person name="Neiman D."/>
            <person name="Pearson M."/>
            <person name="Priest M."/>
            <person name="Roberts A."/>
            <person name="Saif S."/>
            <person name="Shea T."/>
            <person name="Sisk P."/>
            <person name="Sykes S."/>
            <person name="Wortman J."/>
            <person name="Nusbaum C."/>
            <person name="Birren B."/>
        </authorList>
    </citation>
    <scope>NUCLEOTIDE SEQUENCE [LARGE SCALE GENOMIC DNA]</scope>
    <source>
        <strain evidence="2 3">VS20</strain>
    </source>
</reference>
<dbReference type="VEuPathDB" id="FungiDB:SDRG_04334"/>
<feature type="compositionally biased region" description="Low complexity" evidence="1">
    <location>
        <begin position="28"/>
        <end position="37"/>
    </location>
</feature>
<dbReference type="EMBL" id="JH767141">
    <property type="protein sequence ID" value="EQC38633.1"/>
    <property type="molecule type" value="Genomic_DNA"/>
</dbReference>
<accession>T0S100</accession>
<sequence>MMNQPSSPKKAAKEMDSVLFDEEEKPHAPVAAANGEAVADENDDEKKNRTSSMGYVLPVDKLKNGASTAGKMFGSAFESMKAKSSAAIEQAKQTKAGGAIASGVNTVSSKASETVGKIKETDVFKTSSSVASGALEKAKAGAAIGLEKAKHGAEFGLEKAKHGAEFGLEKAKAGAEKVRSKVKGGDEGKAI</sequence>
<proteinExistence type="predicted"/>
<evidence type="ECO:0000313" key="3">
    <source>
        <dbReference type="Proteomes" id="UP000030762"/>
    </source>
</evidence>
<name>T0S100_SAPDV</name>
<dbReference type="eggNOG" id="ENOG502S3AU">
    <property type="taxonomic scope" value="Eukaryota"/>
</dbReference>
<dbReference type="RefSeq" id="XP_008608225.1">
    <property type="nucleotide sequence ID" value="XM_008610003.1"/>
</dbReference>
<feature type="region of interest" description="Disordered" evidence="1">
    <location>
        <begin position="1"/>
        <end position="52"/>
    </location>
</feature>
<evidence type="ECO:0000313" key="2">
    <source>
        <dbReference type="EMBL" id="EQC38633.1"/>
    </source>
</evidence>
<dbReference type="OrthoDB" id="153128at2759"/>
<dbReference type="AlphaFoldDB" id="T0S100"/>
<gene>
    <name evidence="2" type="ORF">SDRG_04334</name>
</gene>
<dbReference type="OMA" id="FTMFKEK"/>
<dbReference type="InParanoid" id="T0S100"/>
<organism evidence="2 3">
    <name type="scientific">Saprolegnia diclina (strain VS20)</name>
    <dbReference type="NCBI Taxonomy" id="1156394"/>
    <lineage>
        <taxon>Eukaryota</taxon>
        <taxon>Sar</taxon>
        <taxon>Stramenopiles</taxon>
        <taxon>Oomycota</taxon>
        <taxon>Saprolegniomycetes</taxon>
        <taxon>Saprolegniales</taxon>
        <taxon>Saprolegniaceae</taxon>
        <taxon>Saprolegnia</taxon>
    </lineage>
</organism>
<keyword evidence="3" id="KW-1185">Reference proteome</keyword>
<evidence type="ECO:0000256" key="1">
    <source>
        <dbReference type="SAM" id="MobiDB-lite"/>
    </source>
</evidence>
<dbReference type="GeneID" id="19945061"/>
<protein>
    <submittedName>
        <fullName evidence="2">Uncharacterized protein</fullName>
    </submittedName>
</protein>